<dbReference type="InterPro" id="IPR038063">
    <property type="entry name" value="Transpep_catalytic_dom"/>
</dbReference>
<dbReference type="InterPro" id="IPR045380">
    <property type="entry name" value="LD_TPept_scaffold_dom"/>
</dbReference>
<dbReference type="Proteomes" id="UP000199702">
    <property type="component" value="Unassembled WGS sequence"/>
</dbReference>
<dbReference type="STRING" id="402734.SAMN05660918_0365"/>
<keyword evidence="5 7" id="KW-0573">Peptidoglycan synthesis</keyword>
<dbReference type="PANTHER" id="PTHR41533:SF2">
    <property type="entry name" value="BLR7131 PROTEIN"/>
    <property type="match status" value="1"/>
</dbReference>
<keyword evidence="10" id="KW-1185">Reference proteome</keyword>
<keyword evidence="3" id="KW-0808">Transferase</keyword>
<dbReference type="InterPro" id="IPR005490">
    <property type="entry name" value="LD_TPept_cat_dom"/>
</dbReference>
<dbReference type="UniPathway" id="UPA00219"/>
<protein>
    <submittedName>
        <fullName evidence="9">Murein L,D-transpeptidase YcbB/YkuD</fullName>
    </submittedName>
</protein>
<accession>A0A1H6QLT7</accession>
<evidence type="ECO:0000256" key="1">
    <source>
        <dbReference type="ARBA" id="ARBA00004752"/>
    </source>
</evidence>
<evidence type="ECO:0000256" key="4">
    <source>
        <dbReference type="ARBA" id="ARBA00022960"/>
    </source>
</evidence>
<evidence type="ECO:0000256" key="6">
    <source>
        <dbReference type="ARBA" id="ARBA00023316"/>
    </source>
</evidence>
<dbReference type="GO" id="GO:0008360">
    <property type="term" value="P:regulation of cell shape"/>
    <property type="evidence" value="ECO:0007669"/>
    <property type="project" value="UniProtKB-UniRule"/>
</dbReference>
<evidence type="ECO:0000256" key="3">
    <source>
        <dbReference type="ARBA" id="ARBA00022679"/>
    </source>
</evidence>
<dbReference type="GO" id="GO:0004180">
    <property type="term" value="F:carboxypeptidase activity"/>
    <property type="evidence" value="ECO:0007669"/>
    <property type="project" value="UniProtKB-ARBA"/>
</dbReference>
<dbReference type="Pfam" id="PF03734">
    <property type="entry name" value="YkuD"/>
    <property type="match status" value="1"/>
</dbReference>
<dbReference type="GO" id="GO:0009252">
    <property type="term" value="P:peptidoglycan biosynthetic process"/>
    <property type="evidence" value="ECO:0007669"/>
    <property type="project" value="UniProtKB-UniPathway"/>
</dbReference>
<dbReference type="RefSeq" id="WP_091306908.1">
    <property type="nucleotide sequence ID" value="NZ_CBCSJU010000001.1"/>
</dbReference>
<feature type="domain" description="L,D-TPase catalytic" evidence="8">
    <location>
        <begin position="295"/>
        <end position="453"/>
    </location>
</feature>
<gene>
    <name evidence="9" type="ORF">SAMN05660918_0365</name>
</gene>
<evidence type="ECO:0000256" key="2">
    <source>
        <dbReference type="ARBA" id="ARBA00005992"/>
    </source>
</evidence>
<dbReference type="InterPro" id="IPR036365">
    <property type="entry name" value="PGBD-like_sf"/>
</dbReference>
<reference evidence="10" key="1">
    <citation type="submission" date="2016-10" db="EMBL/GenBank/DDBJ databases">
        <authorList>
            <person name="Varghese N."/>
            <person name="Submissions S."/>
        </authorList>
    </citation>
    <scope>NUCLEOTIDE SEQUENCE [LARGE SCALE GENOMIC DNA]</scope>
    <source>
        <strain evidence="10">DSM 17934</strain>
    </source>
</reference>
<dbReference type="PROSITE" id="PS52029">
    <property type="entry name" value="LD_TPASE"/>
    <property type="match status" value="1"/>
</dbReference>
<comment type="pathway">
    <text evidence="1 7">Cell wall biogenesis; peptidoglycan biosynthesis.</text>
</comment>
<name>A0A1H6QLT7_9FLAO</name>
<feature type="active site" description="Nucleophile" evidence="7">
    <location>
        <position position="424"/>
    </location>
</feature>
<comment type="similarity">
    <text evidence="2">Belongs to the YkuD family.</text>
</comment>
<dbReference type="AlphaFoldDB" id="A0A1H6QLT7"/>
<dbReference type="Gene3D" id="2.40.440.10">
    <property type="entry name" value="L,D-transpeptidase catalytic domain-like"/>
    <property type="match status" value="1"/>
</dbReference>
<evidence type="ECO:0000256" key="5">
    <source>
        <dbReference type="ARBA" id="ARBA00022984"/>
    </source>
</evidence>
<dbReference type="SUPFAM" id="SSF47090">
    <property type="entry name" value="PGBD-like"/>
    <property type="match status" value="1"/>
</dbReference>
<keyword evidence="6 7" id="KW-0961">Cell wall biogenesis/degradation</keyword>
<sequence length="508" mass="59650">MKIYCFLIIISFYANSVLSQDISSKEIDVVSINNFFRTHKAYILYEDEVKELYKNHNSFFWYKENQTSEFAVLMYNATCKIGEEGLPKEIPYQEEIDKLFKVSKKMIPKKQDDILLTCLYYYYIDKVFNGLSIDKSIKTGWKLPRKRENYITSLTLTSDSKENLIPEKKLLFNQYYQLKSALQKYSKIDLAGGWDSIPHEIKEEVKPNDVSDLIKDIRHRLFIEGYLTNDSKSKLYEKELEKAIIMYQEHHGMIPNSSINNALLTSLNVSVKERIESIAVNMERCRWINPEHEINYIAVNIPSFMLFYFKNNELVFSSKVVVGKEMNKTVVFSGILKQIIFNPYWNVPSSILKNEILPAIKKNPNYLKQHQMEWSNGKVRQKPGDNNALGRVKFIFPNSNNIYLHDTPQKTLFNEEKRAFSHGCIRVEKACELAVILMQENYGWTEQQTIDAMQHNTQKMYPLIKQLPVYIVYFTAWADTSGNAFFFPDIYKRDKVLVEMLFEQVSEK</sequence>
<dbReference type="PANTHER" id="PTHR41533">
    <property type="entry name" value="L,D-TRANSPEPTIDASE HI_1667-RELATED"/>
    <property type="match status" value="1"/>
</dbReference>
<evidence type="ECO:0000256" key="7">
    <source>
        <dbReference type="PROSITE-ProRule" id="PRU01373"/>
    </source>
</evidence>
<evidence type="ECO:0000313" key="10">
    <source>
        <dbReference type="Proteomes" id="UP000199702"/>
    </source>
</evidence>
<dbReference type="Pfam" id="PF20142">
    <property type="entry name" value="Scaffold"/>
    <property type="match status" value="1"/>
</dbReference>
<evidence type="ECO:0000259" key="8">
    <source>
        <dbReference type="PROSITE" id="PS52029"/>
    </source>
</evidence>
<dbReference type="SUPFAM" id="SSF141523">
    <property type="entry name" value="L,D-transpeptidase catalytic domain-like"/>
    <property type="match status" value="1"/>
</dbReference>
<dbReference type="GO" id="GO:0016740">
    <property type="term" value="F:transferase activity"/>
    <property type="evidence" value="ECO:0007669"/>
    <property type="project" value="UniProtKB-KW"/>
</dbReference>
<dbReference type="InterPro" id="IPR052905">
    <property type="entry name" value="LD-transpeptidase_YkuD-like"/>
</dbReference>
<keyword evidence="4 7" id="KW-0133">Cell shape</keyword>
<evidence type="ECO:0000313" key="9">
    <source>
        <dbReference type="EMBL" id="SEI40275.1"/>
    </source>
</evidence>
<organism evidence="9 10">
    <name type="scientific">Flavobacterium terrigena</name>
    <dbReference type="NCBI Taxonomy" id="402734"/>
    <lineage>
        <taxon>Bacteria</taxon>
        <taxon>Pseudomonadati</taxon>
        <taxon>Bacteroidota</taxon>
        <taxon>Flavobacteriia</taxon>
        <taxon>Flavobacteriales</taxon>
        <taxon>Flavobacteriaceae</taxon>
        <taxon>Flavobacterium</taxon>
    </lineage>
</organism>
<dbReference type="OrthoDB" id="9778545at2"/>
<feature type="active site" description="Proton donor/acceptor" evidence="7">
    <location>
        <position position="405"/>
    </location>
</feature>
<dbReference type="EMBL" id="FNYA01000001">
    <property type="protein sequence ID" value="SEI40275.1"/>
    <property type="molecule type" value="Genomic_DNA"/>
</dbReference>
<proteinExistence type="inferred from homology"/>
<dbReference type="GO" id="GO:0071555">
    <property type="term" value="P:cell wall organization"/>
    <property type="evidence" value="ECO:0007669"/>
    <property type="project" value="UniProtKB-UniRule"/>
</dbReference>
<dbReference type="CDD" id="cd16913">
    <property type="entry name" value="YkuD_like"/>
    <property type="match status" value="1"/>
</dbReference>